<dbReference type="EMBL" id="FNIW01000010">
    <property type="protein sequence ID" value="SDO13069.1"/>
    <property type="molecule type" value="Genomic_DNA"/>
</dbReference>
<accession>A0A1H0H1P8</accession>
<name>A0A1H0H1P8_9BACT</name>
<organism evidence="1 2">
    <name type="scientific">Prevotella communis</name>
    <dbReference type="NCBI Taxonomy" id="2913614"/>
    <lineage>
        <taxon>Bacteria</taxon>
        <taxon>Pseudomonadati</taxon>
        <taxon>Bacteroidota</taxon>
        <taxon>Bacteroidia</taxon>
        <taxon>Bacteroidales</taxon>
        <taxon>Prevotellaceae</taxon>
        <taxon>Prevotella</taxon>
    </lineage>
</organism>
<evidence type="ECO:0000313" key="2">
    <source>
        <dbReference type="Proteomes" id="UP000199134"/>
    </source>
</evidence>
<dbReference type="RefSeq" id="WP_091853583.1">
    <property type="nucleotide sequence ID" value="NZ_FNIW01000010.1"/>
</dbReference>
<dbReference type="AlphaFoldDB" id="A0A1H0H1P8"/>
<reference evidence="2" key="1">
    <citation type="submission" date="2016-10" db="EMBL/GenBank/DDBJ databases">
        <authorList>
            <person name="de Groot N.N."/>
        </authorList>
    </citation>
    <scope>NUCLEOTIDE SEQUENCE [LARGE SCALE GENOMIC DNA]</scope>
    <source>
        <strain evidence="2">BP1-145</strain>
    </source>
</reference>
<sequence length="83" mass="10012">MKEVVIKIPCSWKDVKRLWNEHVSRRNKHNANVIRELEKRVKVVINSGYWDKDVSEYFRKHVFNHRYSNGLRGVFDDAISKLK</sequence>
<comment type="caution">
    <text evidence="1">The sequence shown here is derived from an EMBL/GenBank/DDBJ whole genome shotgun (WGS) entry which is preliminary data.</text>
</comment>
<gene>
    <name evidence="1" type="ORF">SAMN04487900_11079</name>
</gene>
<proteinExistence type="predicted"/>
<protein>
    <submittedName>
        <fullName evidence="1">Uncharacterized protein</fullName>
    </submittedName>
</protein>
<evidence type="ECO:0000313" key="1">
    <source>
        <dbReference type="EMBL" id="SDO13069.1"/>
    </source>
</evidence>
<dbReference type="Proteomes" id="UP000199134">
    <property type="component" value="Unassembled WGS sequence"/>
</dbReference>